<feature type="chain" id="PRO_5011486242" evidence="1">
    <location>
        <begin position="29"/>
        <end position="931"/>
    </location>
</feature>
<evidence type="ECO:0000256" key="1">
    <source>
        <dbReference type="SAM" id="SignalP"/>
    </source>
</evidence>
<keyword evidence="1" id="KW-0732">Signal</keyword>
<feature type="domain" description="Peptidase M16 N-terminal" evidence="2">
    <location>
        <begin position="500"/>
        <end position="614"/>
    </location>
</feature>
<dbReference type="InterPro" id="IPR011249">
    <property type="entry name" value="Metalloenz_LuxS/M16"/>
</dbReference>
<dbReference type="GO" id="GO:0046872">
    <property type="term" value="F:metal ion binding"/>
    <property type="evidence" value="ECO:0007669"/>
    <property type="project" value="InterPro"/>
</dbReference>
<dbReference type="Gene3D" id="3.30.830.10">
    <property type="entry name" value="Metalloenzyme, LuxS/M16 peptidase-like"/>
    <property type="match status" value="4"/>
</dbReference>
<feature type="domain" description="Peptidase M16 C-terminal" evidence="3">
    <location>
        <begin position="214"/>
        <end position="389"/>
    </location>
</feature>
<dbReference type="Proteomes" id="UP000199233">
    <property type="component" value="Unassembled WGS sequence"/>
</dbReference>
<evidence type="ECO:0000313" key="4">
    <source>
        <dbReference type="EMBL" id="SEQ24582.1"/>
    </source>
</evidence>
<dbReference type="SUPFAM" id="SSF63411">
    <property type="entry name" value="LuxS/MPP-like metallohydrolase"/>
    <property type="match status" value="4"/>
</dbReference>
<dbReference type="Pfam" id="PF05193">
    <property type="entry name" value="Peptidase_M16_C"/>
    <property type="match status" value="2"/>
</dbReference>
<dbReference type="STRING" id="489703.SAMN04488038_10522"/>
<dbReference type="GO" id="GO:0006508">
    <property type="term" value="P:proteolysis"/>
    <property type="evidence" value="ECO:0007669"/>
    <property type="project" value="UniProtKB-KW"/>
</dbReference>
<dbReference type="PANTHER" id="PTHR11851">
    <property type="entry name" value="METALLOPROTEASE"/>
    <property type="match status" value="1"/>
</dbReference>
<sequence length="931" mass="101960">MTPPVSTAGRRLCLALCLMLGGSAIAQAAAQSSTKADEFPSVSIPYERHILPNGLTLIIHEDHKAPLVAVNVWYHVGSKDERPGRTGFAHLFEHLMFNGSEHYNDEFFRALEPAGATKMNGSTWYDRTNYFQNVPVSVLDRALWLESDRMGHLLGAVDQARLDEQRGVVLNEKRQGENQPYGKVDDFVAQATYPVGHPYSWTAIGSEADLNAASLADVKEWFQEHYGAANATLVIAGDVQPAEVLKKVEYYFGDIPSGPPLKHQGPWVAKMSGTRRATMQDRVPQARLLQVWNIPGFCDREANTLSLAASVLGDGKNSRLYKRLVYKDQIATGVEVGIGPFEIGSQFTIDTMVKEGVEPARVEQAIDEELQRFLREGPTVEELQRVKTAVFASALRGLERIDGSGGKSAQLAQYQVYCGTPERYTQELDEIRRATPAQLREVARKWLSDGVFKLDVEPFPEYAASGQDAPRDKLPEIGAPPALKLPPLQRATLSNGLKLVLAERHEAPVVQFSLMFDAGYAADTGVKPGTAKLTLDMLDEGAGAYDALQLAARKDDLGALISTGSSLDNAYVRLNALKAKLSESLALYADVALHPTFPEKELQRLKQLQLAAIRQEKAQPVGLARRIYPKLLYGENHAYSNPGSGSGTEASVASITLPDLKAFYQRWLRPDNATLLIVGDTTLAEIKPLLEQRFGGWRASGEKPVKNLATVALPAAPRLVLVNKTGAEQSLVMATELAPPKSDPDDIAMQLANTALGGNFVSRLNMNLREDKHWSYGAFSAIAGAKAQRPFMAYAPVQSDKTVDSLREMDRELREAVGKKPIDGKEVDFARDSLVRSLPGENETSAELANSYATILNYGLPDSYWNDYVQQAQTLKPEAINAAAQKFLKPQALTWIVVGDLSKIEAPLRQLAPTLGITQVQVVDADGKVLR</sequence>
<evidence type="ECO:0000259" key="3">
    <source>
        <dbReference type="Pfam" id="PF05193"/>
    </source>
</evidence>
<name>A0A1H9EG75_9GAMM</name>
<dbReference type="AlphaFoldDB" id="A0A1H9EG75"/>
<keyword evidence="5" id="KW-1185">Reference proteome</keyword>
<reference evidence="4 5" key="1">
    <citation type="submission" date="2016-10" db="EMBL/GenBank/DDBJ databases">
        <authorList>
            <person name="de Groot N.N."/>
        </authorList>
    </citation>
    <scope>NUCLEOTIDE SEQUENCE [LARGE SCALE GENOMIC DNA]</scope>
    <source>
        <strain evidence="4 5">DSM 25927</strain>
    </source>
</reference>
<dbReference type="EMBL" id="FOFS01000005">
    <property type="protein sequence ID" value="SEQ24582.1"/>
    <property type="molecule type" value="Genomic_DNA"/>
</dbReference>
<dbReference type="PANTHER" id="PTHR11851:SF224">
    <property type="entry name" value="PROCESSING PROTEASE"/>
    <property type="match status" value="1"/>
</dbReference>
<dbReference type="GO" id="GO:0008233">
    <property type="term" value="F:peptidase activity"/>
    <property type="evidence" value="ECO:0007669"/>
    <property type="project" value="UniProtKB-KW"/>
</dbReference>
<evidence type="ECO:0000313" key="5">
    <source>
        <dbReference type="Proteomes" id="UP000199233"/>
    </source>
</evidence>
<evidence type="ECO:0000259" key="2">
    <source>
        <dbReference type="Pfam" id="PF00675"/>
    </source>
</evidence>
<feature type="domain" description="Peptidase M16 C-terminal" evidence="3">
    <location>
        <begin position="654"/>
        <end position="834"/>
    </location>
</feature>
<feature type="domain" description="Peptidase M16 N-terminal" evidence="2">
    <location>
        <begin position="59"/>
        <end position="193"/>
    </location>
</feature>
<dbReference type="InterPro" id="IPR007863">
    <property type="entry name" value="Peptidase_M16_C"/>
</dbReference>
<feature type="signal peptide" evidence="1">
    <location>
        <begin position="1"/>
        <end position="28"/>
    </location>
</feature>
<organism evidence="4 5">
    <name type="scientific">Solimonas aquatica</name>
    <dbReference type="NCBI Taxonomy" id="489703"/>
    <lineage>
        <taxon>Bacteria</taxon>
        <taxon>Pseudomonadati</taxon>
        <taxon>Pseudomonadota</taxon>
        <taxon>Gammaproteobacteria</taxon>
        <taxon>Nevskiales</taxon>
        <taxon>Nevskiaceae</taxon>
        <taxon>Solimonas</taxon>
    </lineage>
</organism>
<dbReference type="Pfam" id="PF00675">
    <property type="entry name" value="Peptidase_M16"/>
    <property type="match status" value="2"/>
</dbReference>
<dbReference type="RefSeq" id="WP_245732393.1">
    <property type="nucleotide sequence ID" value="NZ_FOFS01000005.1"/>
</dbReference>
<keyword evidence="4" id="KW-0378">Hydrolase</keyword>
<keyword evidence="4" id="KW-0645">Protease</keyword>
<dbReference type="InterPro" id="IPR011765">
    <property type="entry name" value="Pept_M16_N"/>
</dbReference>
<proteinExistence type="predicted"/>
<dbReference type="InterPro" id="IPR050361">
    <property type="entry name" value="MPP/UQCRC_Complex"/>
</dbReference>
<accession>A0A1H9EG75</accession>
<gene>
    <name evidence="4" type="ORF">SAMN04488038_10522</name>
</gene>
<protein>
    <submittedName>
        <fullName evidence="4">Zinc protease</fullName>
    </submittedName>
</protein>